<dbReference type="AlphaFoldDB" id="A0AAW1XSX7"/>
<comment type="caution">
    <text evidence="1">The sequence shown here is derived from an EMBL/GenBank/DDBJ whole genome shotgun (WGS) entry which is preliminary data.</text>
</comment>
<dbReference type="Proteomes" id="UP001457282">
    <property type="component" value="Unassembled WGS sequence"/>
</dbReference>
<protein>
    <submittedName>
        <fullName evidence="1">Uncharacterized protein</fullName>
    </submittedName>
</protein>
<evidence type="ECO:0000313" key="1">
    <source>
        <dbReference type="EMBL" id="KAK9940096.1"/>
    </source>
</evidence>
<name>A0AAW1XSX7_RUBAR</name>
<proteinExistence type="predicted"/>
<gene>
    <name evidence="1" type="ORF">M0R45_016771</name>
</gene>
<dbReference type="EMBL" id="JBEDUW010000003">
    <property type="protein sequence ID" value="KAK9940096.1"/>
    <property type="molecule type" value="Genomic_DNA"/>
</dbReference>
<organism evidence="1 2">
    <name type="scientific">Rubus argutus</name>
    <name type="common">Southern blackberry</name>
    <dbReference type="NCBI Taxonomy" id="59490"/>
    <lineage>
        <taxon>Eukaryota</taxon>
        <taxon>Viridiplantae</taxon>
        <taxon>Streptophyta</taxon>
        <taxon>Embryophyta</taxon>
        <taxon>Tracheophyta</taxon>
        <taxon>Spermatophyta</taxon>
        <taxon>Magnoliopsida</taxon>
        <taxon>eudicotyledons</taxon>
        <taxon>Gunneridae</taxon>
        <taxon>Pentapetalae</taxon>
        <taxon>rosids</taxon>
        <taxon>fabids</taxon>
        <taxon>Rosales</taxon>
        <taxon>Rosaceae</taxon>
        <taxon>Rosoideae</taxon>
        <taxon>Rosoideae incertae sedis</taxon>
        <taxon>Rubus</taxon>
    </lineage>
</organism>
<evidence type="ECO:0000313" key="2">
    <source>
        <dbReference type="Proteomes" id="UP001457282"/>
    </source>
</evidence>
<reference evidence="1 2" key="1">
    <citation type="journal article" date="2023" name="G3 (Bethesda)">
        <title>A chromosome-length genome assembly and annotation of blackberry (Rubus argutus, cv. 'Hillquist').</title>
        <authorList>
            <person name="Bruna T."/>
            <person name="Aryal R."/>
            <person name="Dudchenko O."/>
            <person name="Sargent D.J."/>
            <person name="Mead D."/>
            <person name="Buti M."/>
            <person name="Cavallini A."/>
            <person name="Hytonen T."/>
            <person name="Andres J."/>
            <person name="Pham M."/>
            <person name="Weisz D."/>
            <person name="Mascagni F."/>
            <person name="Usai G."/>
            <person name="Natali L."/>
            <person name="Bassil N."/>
            <person name="Fernandez G.E."/>
            <person name="Lomsadze A."/>
            <person name="Armour M."/>
            <person name="Olukolu B."/>
            <person name="Poorten T."/>
            <person name="Britton C."/>
            <person name="Davik J."/>
            <person name="Ashrafi H."/>
            <person name="Aiden E.L."/>
            <person name="Borodovsky M."/>
            <person name="Worthington M."/>
        </authorList>
    </citation>
    <scope>NUCLEOTIDE SEQUENCE [LARGE SCALE GENOMIC DNA]</scope>
    <source>
        <strain evidence="1">PI 553951</strain>
    </source>
</reference>
<sequence length="70" mass="7572">MPTPAEVKWVDDERENWCGAGEQSTGSGRRCGLRTVARLGTVMIIEQRAGLGEGSDGVNMKEEIDGGLYM</sequence>
<keyword evidence="2" id="KW-1185">Reference proteome</keyword>
<accession>A0AAW1XSX7</accession>